<dbReference type="EMBL" id="FPBK01000023">
    <property type="protein sequence ID" value="SFU77239.1"/>
    <property type="molecule type" value="Genomic_DNA"/>
</dbReference>
<proteinExistence type="predicted"/>
<reference evidence="1 2" key="1">
    <citation type="submission" date="2016-10" db="EMBL/GenBank/DDBJ databases">
        <authorList>
            <person name="de Groot N.N."/>
        </authorList>
    </citation>
    <scope>NUCLEOTIDE SEQUENCE [LARGE SCALE GENOMIC DNA]</scope>
    <source>
        <strain evidence="1 2">CGMCC 1.12333</strain>
    </source>
</reference>
<evidence type="ECO:0000313" key="1">
    <source>
        <dbReference type="EMBL" id="SFU77239.1"/>
    </source>
</evidence>
<keyword evidence="2" id="KW-1185">Reference proteome</keyword>
<dbReference type="AlphaFoldDB" id="A0A1I7IWG1"/>
<evidence type="ECO:0000313" key="2">
    <source>
        <dbReference type="Proteomes" id="UP000199138"/>
    </source>
</evidence>
<accession>A0A1I7IWG1</accession>
<dbReference type="RefSeq" id="WP_093026573.1">
    <property type="nucleotide sequence ID" value="NZ_FPBK01000023.1"/>
</dbReference>
<gene>
    <name evidence="1" type="ORF">SAMN05216480_12332</name>
</gene>
<sequence length="133" mass="15670">MSKKNKNLKKEGIKVEFIQEEGKYVAAYPFNYQGFEFIYVKNKNHKTLLFENRLAIEGVWLNDKQIAEMVQPIIDAQYYWKISSETQFITEGDEILIESYKHRGIGVYDKNGFLSKQTPDCIRSLKVKQLNHE</sequence>
<dbReference type="Proteomes" id="UP000199138">
    <property type="component" value="Unassembled WGS sequence"/>
</dbReference>
<name>A0A1I7IWG1_9FLAO</name>
<dbReference type="STRING" id="1224947.SAMN05216480_12332"/>
<organism evidence="1 2">
    <name type="scientific">Pustulibacterium marinum</name>
    <dbReference type="NCBI Taxonomy" id="1224947"/>
    <lineage>
        <taxon>Bacteria</taxon>
        <taxon>Pseudomonadati</taxon>
        <taxon>Bacteroidota</taxon>
        <taxon>Flavobacteriia</taxon>
        <taxon>Flavobacteriales</taxon>
        <taxon>Flavobacteriaceae</taxon>
        <taxon>Pustulibacterium</taxon>
    </lineage>
</organism>
<protein>
    <submittedName>
        <fullName evidence="1">Uncharacterized protein</fullName>
    </submittedName>
</protein>